<dbReference type="Proteomes" id="UP000305674">
    <property type="component" value="Unassembled WGS sequence"/>
</dbReference>
<gene>
    <name evidence="5" type="ORF">FCL40_17265</name>
</gene>
<evidence type="ECO:0000313" key="5">
    <source>
        <dbReference type="EMBL" id="TKB46820.1"/>
    </source>
</evidence>
<dbReference type="InterPro" id="IPR016181">
    <property type="entry name" value="Acyl_CoA_acyltransferase"/>
</dbReference>
<protein>
    <submittedName>
        <fullName evidence="5">GNAT family N-acetyltransferase</fullName>
    </submittedName>
</protein>
<dbReference type="PANTHER" id="PTHR43792">
    <property type="entry name" value="GNAT FAMILY, PUTATIVE (AFU_ORTHOLOGUE AFUA_3G00765)-RELATED-RELATED"/>
    <property type="match status" value="1"/>
</dbReference>
<dbReference type="Pfam" id="PF13302">
    <property type="entry name" value="Acetyltransf_3"/>
    <property type="match status" value="1"/>
</dbReference>
<evidence type="ECO:0000259" key="4">
    <source>
        <dbReference type="PROSITE" id="PS51186"/>
    </source>
</evidence>
<organism evidence="5 6">
    <name type="scientific">Ferrimonas sediminicola</name>
    <dbReference type="NCBI Taxonomy" id="2569538"/>
    <lineage>
        <taxon>Bacteria</taxon>
        <taxon>Pseudomonadati</taxon>
        <taxon>Pseudomonadota</taxon>
        <taxon>Gammaproteobacteria</taxon>
        <taxon>Alteromonadales</taxon>
        <taxon>Ferrimonadaceae</taxon>
        <taxon>Ferrimonas</taxon>
    </lineage>
</organism>
<dbReference type="GO" id="GO:0005737">
    <property type="term" value="C:cytoplasm"/>
    <property type="evidence" value="ECO:0007669"/>
    <property type="project" value="TreeGrafter"/>
</dbReference>
<sequence length="167" mass="19646">MLTAEDGFLIQEYYRQNRAHLRPWEPRRSEGFFFLSHQLELIRVAQLEWEQQRSLRLVALDPQERQVLAEVNLSQLVFGPMQTAQLGYSVCRCHQGKGLMREVLQEVLNHAFSELGLHRIMASYQPNNRRSERLLQGLGFIREGYAREYLKIDGRWRDHVLTALIAP</sequence>
<dbReference type="PROSITE" id="PS51186">
    <property type="entry name" value="GNAT"/>
    <property type="match status" value="1"/>
</dbReference>
<dbReference type="Gene3D" id="3.40.630.30">
    <property type="match status" value="1"/>
</dbReference>
<dbReference type="OrthoDB" id="9801669at2"/>
<comment type="caution">
    <text evidence="5">The sequence shown here is derived from an EMBL/GenBank/DDBJ whole genome shotgun (WGS) entry which is preliminary data.</text>
</comment>
<accession>A0A4U1B929</accession>
<evidence type="ECO:0000256" key="2">
    <source>
        <dbReference type="ARBA" id="ARBA00023315"/>
    </source>
</evidence>
<reference evidence="5 6" key="1">
    <citation type="submission" date="2019-04" db="EMBL/GenBank/DDBJ databases">
        <authorList>
            <person name="Hwang J.C."/>
        </authorList>
    </citation>
    <scope>NUCLEOTIDE SEQUENCE [LARGE SCALE GENOMIC DNA]</scope>
    <source>
        <strain evidence="5 6">IMCC35001</strain>
    </source>
</reference>
<dbReference type="SUPFAM" id="SSF55729">
    <property type="entry name" value="Acyl-CoA N-acyltransferases (Nat)"/>
    <property type="match status" value="1"/>
</dbReference>
<dbReference type="EMBL" id="SWCI01000018">
    <property type="protein sequence ID" value="TKB46820.1"/>
    <property type="molecule type" value="Genomic_DNA"/>
</dbReference>
<evidence type="ECO:0000313" key="6">
    <source>
        <dbReference type="Proteomes" id="UP000305674"/>
    </source>
</evidence>
<evidence type="ECO:0000256" key="1">
    <source>
        <dbReference type="ARBA" id="ARBA00022679"/>
    </source>
</evidence>
<name>A0A4U1B929_9GAMM</name>
<feature type="domain" description="N-acetyltransferase" evidence="4">
    <location>
        <begin position="19"/>
        <end position="167"/>
    </location>
</feature>
<keyword evidence="2" id="KW-0012">Acyltransferase</keyword>
<keyword evidence="1 5" id="KW-0808">Transferase</keyword>
<dbReference type="InterPro" id="IPR000182">
    <property type="entry name" value="GNAT_dom"/>
</dbReference>
<comment type="similarity">
    <text evidence="3">Belongs to the acetyltransferase family. RimJ subfamily.</text>
</comment>
<dbReference type="AlphaFoldDB" id="A0A4U1B929"/>
<dbReference type="PANTHER" id="PTHR43792:SF8">
    <property type="entry name" value="[RIBOSOMAL PROTEIN US5]-ALANINE N-ACETYLTRANSFERASE"/>
    <property type="match status" value="1"/>
</dbReference>
<dbReference type="GO" id="GO:0008999">
    <property type="term" value="F:protein-N-terminal-alanine acetyltransferase activity"/>
    <property type="evidence" value="ECO:0007669"/>
    <property type="project" value="TreeGrafter"/>
</dbReference>
<dbReference type="InterPro" id="IPR051531">
    <property type="entry name" value="N-acetyltransferase"/>
</dbReference>
<keyword evidence="6" id="KW-1185">Reference proteome</keyword>
<proteinExistence type="inferred from homology"/>
<evidence type="ECO:0000256" key="3">
    <source>
        <dbReference type="ARBA" id="ARBA00038502"/>
    </source>
</evidence>